<keyword evidence="4" id="KW-1185">Reference proteome</keyword>
<feature type="region of interest" description="Disordered" evidence="1">
    <location>
        <begin position="235"/>
        <end position="268"/>
    </location>
</feature>
<reference evidence="3" key="2">
    <citation type="submission" date="2021-02" db="EMBL/GenBank/DDBJ databases">
        <authorList>
            <person name="Kimball J.A."/>
            <person name="Haas M.W."/>
            <person name="Macchietto M."/>
            <person name="Kono T."/>
            <person name="Duquette J."/>
            <person name="Shao M."/>
        </authorList>
    </citation>
    <scope>NUCLEOTIDE SEQUENCE</scope>
    <source>
        <tissue evidence="3">Fresh leaf tissue</tissue>
    </source>
</reference>
<dbReference type="AlphaFoldDB" id="A0A8J5TH91"/>
<feature type="compositionally biased region" description="Low complexity" evidence="1">
    <location>
        <begin position="255"/>
        <end position="267"/>
    </location>
</feature>
<dbReference type="OrthoDB" id="10251412at2759"/>
<dbReference type="InterPro" id="IPR050747">
    <property type="entry name" value="Mitochondrial_chaperone_BCS1"/>
</dbReference>
<protein>
    <recommendedName>
        <fullName evidence="2">AAA-type ATPase N-terminal domain-containing protein</fullName>
    </recommendedName>
</protein>
<name>A0A8J5TH91_ZIZPA</name>
<evidence type="ECO:0000259" key="2">
    <source>
        <dbReference type="Pfam" id="PF14363"/>
    </source>
</evidence>
<dbReference type="Pfam" id="PF14363">
    <property type="entry name" value="AAA_assoc"/>
    <property type="match status" value="1"/>
</dbReference>
<dbReference type="EMBL" id="JAAALK010000282">
    <property type="protein sequence ID" value="KAG8077361.1"/>
    <property type="molecule type" value="Genomic_DNA"/>
</dbReference>
<dbReference type="PANTHER" id="PTHR23070">
    <property type="entry name" value="BCS1 AAA-TYPE ATPASE"/>
    <property type="match status" value="1"/>
</dbReference>
<accession>A0A8J5TH91</accession>
<feature type="domain" description="AAA-type ATPase N-terminal" evidence="2">
    <location>
        <begin position="30"/>
        <end position="102"/>
    </location>
</feature>
<gene>
    <name evidence="3" type="ORF">GUJ93_ZPchr0007g4336</name>
</gene>
<sequence length="327" mass="35615">MASSNNPAMERYKNAITAVASVAGAAKLLSRLVADEFDGAFYNRVFLAAKAYVSILLAAAPVPLMKASVPRGAGAGHITLAMRPGTAVVDLFDEAEVTWRLSNHGGRRRDAGADDAREVFTLSFHGQHKDMVLGAYLPAAGRHGPRRGQVPGAESGQALQQREYYERTGRAWKRRYLIHGPAGSGKSSLVAAISEPLRFDVYDLDLGGVRSNTELRKLLIRMKSSTHKKTICLLPPESGLRDDVGGRPPPRRTSSRASPSGSSSTSAMQVRLPVDVTTSCPDNLCNITYARFSTRYAESHPVVGLTQLCYCQYDGWIFFVFAEYKYA</sequence>
<proteinExistence type="predicted"/>
<comment type="caution">
    <text evidence="3">The sequence shown here is derived from an EMBL/GenBank/DDBJ whole genome shotgun (WGS) entry which is preliminary data.</text>
</comment>
<organism evidence="3 4">
    <name type="scientific">Zizania palustris</name>
    <name type="common">Northern wild rice</name>
    <dbReference type="NCBI Taxonomy" id="103762"/>
    <lineage>
        <taxon>Eukaryota</taxon>
        <taxon>Viridiplantae</taxon>
        <taxon>Streptophyta</taxon>
        <taxon>Embryophyta</taxon>
        <taxon>Tracheophyta</taxon>
        <taxon>Spermatophyta</taxon>
        <taxon>Magnoliopsida</taxon>
        <taxon>Liliopsida</taxon>
        <taxon>Poales</taxon>
        <taxon>Poaceae</taxon>
        <taxon>BOP clade</taxon>
        <taxon>Oryzoideae</taxon>
        <taxon>Oryzeae</taxon>
        <taxon>Zizaniinae</taxon>
        <taxon>Zizania</taxon>
    </lineage>
</organism>
<evidence type="ECO:0000313" key="4">
    <source>
        <dbReference type="Proteomes" id="UP000729402"/>
    </source>
</evidence>
<dbReference type="Proteomes" id="UP000729402">
    <property type="component" value="Unassembled WGS sequence"/>
</dbReference>
<evidence type="ECO:0000313" key="3">
    <source>
        <dbReference type="EMBL" id="KAG8077361.1"/>
    </source>
</evidence>
<evidence type="ECO:0000256" key="1">
    <source>
        <dbReference type="SAM" id="MobiDB-lite"/>
    </source>
</evidence>
<reference evidence="3" key="1">
    <citation type="journal article" date="2021" name="bioRxiv">
        <title>Whole Genome Assembly and Annotation of Northern Wild Rice, Zizania palustris L., Supports a Whole Genome Duplication in the Zizania Genus.</title>
        <authorList>
            <person name="Haas M."/>
            <person name="Kono T."/>
            <person name="Macchietto M."/>
            <person name="Millas R."/>
            <person name="McGilp L."/>
            <person name="Shao M."/>
            <person name="Duquette J."/>
            <person name="Hirsch C.N."/>
            <person name="Kimball J."/>
        </authorList>
    </citation>
    <scope>NUCLEOTIDE SEQUENCE</scope>
    <source>
        <tissue evidence="3">Fresh leaf tissue</tissue>
    </source>
</reference>
<dbReference type="InterPro" id="IPR025753">
    <property type="entry name" value="AAA_N_dom"/>
</dbReference>